<proteinExistence type="predicted"/>
<evidence type="ECO:0000256" key="1">
    <source>
        <dbReference type="SAM" id="MobiDB-lite"/>
    </source>
</evidence>
<protein>
    <submittedName>
        <fullName evidence="3">Uncharacterized protein</fullName>
    </submittedName>
</protein>
<reference evidence="3" key="1">
    <citation type="submission" date="2022-11" db="UniProtKB">
        <authorList>
            <consortium name="WormBaseParasite"/>
        </authorList>
    </citation>
    <scope>IDENTIFICATION</scope>
</reference>
<keyword evidence="2" id="KW-1185">Reference proteome</keyword>
<name>A0A914YJ27_9BILA</name>
<organism evidence="2 3">
    <name type="scientific">Panagrolaimus superbus</name>
    <dbReference type="NCBI Taxonomy" id="310955"/>
    <lineage>
        <taxon>Eukaryota</taxon>
        <taxon>Metazoa</taxon>
        <taxon>Ecdysozoa</taxon>
        <taxon>Nematoda</taxon>
        <taxon>Chromadorea</taxon>
        <taxon>Rhabditida</taxon>
        <taxon>Tylenchina</taxon>
        <taxon>Panagrolaimomorpha</taxon>
        <taxon>Panagrolaimoidea</taxon>
        <taxon>Panagrolaimidae</taxon>
        <taxon>Panagrolaimus</taxon>
    </lineage>
</organism>
<evidence type="ECO:0000313" key="2">
    <source>
        <dbReference type="Proteomes" id="UP000887577"/>
    </source>
</evidence>
<feature type="compositionally biased region" description="Acidic residues" evidence="1">
    <location>
        <begin position="74"/>
        <end position="94"/>
    </location>
</feature>
<dbReference type="Proteomes" id="UP000887577">
    <property type="component" value="Unplaced"/>
</dbReference>
<dbReference type="WBParaSite" id="PSU_v2.g17316.t1">
    <property type="protein sequence ID" value="PSU_v2.g17316.t1"/>
    <property type="gene ID" value="PSU_v2.g17316"/>
</dbReference>
<accession>A0A914YJ27</accession>
<feature type="region of interest" description="Disordered" evidence="1">
    <location>
        <begin position="68"/>
        <end position="94"/>
    </location>
</feature>
<evidence type="ECO:0000313" key="3">
    <source>
        <dbReference type="WBParaSite" id="PSU_v2.g17316.t1"/>
    </source>
</evidence>
<dbReference type="AlphaFoldDB" id="A0A914YJ27"/>
<sequence>MKKLESLLRIVRKRVSADRTLINVFNSYNNTKPDGFQICEVNPIVAKLIVVFQNAYSHLTSMIPIRDDSSSDNNCDDINDDGDNDIDEGNCNDDTVTDESLMDNKASLSDGSSICVSTEVGHIRGLEPGRSGL</sequence>